<evidence type="ECO:0000313" key="2">
    <source>
        <dbReference type="Proteomes" id="UP001221757"/>
    </source>
</evidence>
<dbReference type="EMBL" id="JARKIE010000052">
    <property type="protein sequence ID" value="KAJ7692401.1"/>
    <property type="molecule type" value="Genomic_DNA"/>
</dbReference>
<organism evidence="1 2">
    <name type="scientific">Mycena rosella</name>
    <name type="common">Pink bonnet</name>
    <name type="synonym">Agaricus rosellus</name>
    <dbReference type="NCBI Taxonomy" id="1033263"/>
    <lineage>
        <taxon>Eukaryota</taxon>
        <taxon>Fungi</taxon>
        <taxon>Dikarya</taxon>
        <taxon>Basidiomycota</taxon>
        <taxon>Agaricomycotina</taxon>
        <taxon>Agaricomycetes</taxon>
        <taxon>Agaricomycetidae</taxon>
        <taxon>Agaricales</taxon>
        <taxon>Marasmiineae</taxon>
        <taxon>Mycenaceae</taxon>
        <taxon>Mycena</taxon>
    </lineage>
</organism>
<keyword evidence="2" id="KW-1185">Reference proteome</keyword>
<gene>
    <name evidence="1" type="ORF">B0H17DRAFT_1061394</name>
</gene>
<dbReference type="Proteomes" id="UP001221757">
    <property type="component" value="Unassembled WGS sequence"/>
</dbReference>
<protein>
    <submittedName>
        <fullName evidence="1">Uncharacterized protein</fullName>
    </submittedName>
</protein>
<name>A0AAD7DJ08_MYCRO</name>
<proteinExistence type="predicted"/>
<reference evidence="1" key="1">
    <citation type="submission" date="2023-03" db="EMBL/GenBank/DDBJ databases">
        <title>Massive genome expansion in bonnet fungi (Mycena s.s.) driven by repeated elements and novel gene families across ecological guilds.</title>
        <authorList>
            <consortium name="Lawrence Berkeley National Laboratory"/>
            <person name="Harder C.B."/>
            <person name="Miyauchi S."/>
            <person name="Viragh M."/>
            <person name="Kuo A."/>
            <person name="Thoen E."/>
            <person name="Andreopoulos B."/>
            <person name="Lu D."/>
            <person name="Skrede I."/>
            <person name="Drula E."/>
            <person name="Henrissat B."/>
            <person name="Morin E."/>
            <person name="Kohler A."/>
            <person name="Barry K."/>
            <person name="LaButti K."/>
            <person name="Morin E."/>
            <person name="Salamov A."/>
            <person name="Lipzen A."/>
            <person name="Mereny Z."/>
            <person name="Hegedus B."/>
            <person name="Baldrian P."/>
            <person name="Stursova M."/>
            <person name="Weitz H."/>
            <person name="Taylor A."/>
            <person name="Grigoriev I.V."/>
            <person name="Nagy L.G."/>
            <person name="Martin F."/>
            <person name="Kauserud H."/>
        </authorList>
    </citation>
    <scope>NUCLEOTIDE SEQUENCE</scope>
    <source>
        <strain evidence="1">CBHHK067</strain>
    </source>
</reference>
<comment type="caution">
    <text evidence="1">The sequence shown here is derived from an EMBL/GenBank/DDBJ whole genome shotgun (WGS) entry which is preliminary data.</text>
</comment>
<sequence length="224" mass="23820">MCWRRDSNATAPAGRVCLPPLAPASCVSYSVADATRPSTVSRDPTTRTRAAFAASGILFRRSKVCATGRGRGRGRARSSPRLVGGWGRCGAGYVPFPPLSFFLFLFPAPGSPCRALLFSSTPRVPRALLHPGSRPTRASLTSFTGLCCSSERPPGAFASGDAEMRGRRRHTHSSVRACVRAQGVRAPRPVLLAASTRDPAVRSARSVRMCASFTARGGGFLSVW</sequence>
<evidence type="ECO:0000313" key="1">
    <source>
        <dbReference type="EMBL" id="KAJ7692401.1"/>
    </source>
</evidence>
<dbReference type="AlphaFoldDB" id="A0AAD7DJ08"/>
<accession>A0AAD7DJ08</accession>